<dbReference type="EMBL" id="BPLQ01003353">
    <property type="protein sequence ID" value="GIX99907.1"/>
    <property type="molecule type" value="Genomic_DNA"/>
</dbReference>
<proteinExistence type="predicted"/>
<gene>
    <name evidence="2" type="ORF">CDAR_239021</name>
</gene>
<reference evidence="2 3" key="1">
    <citation type="submission" date="2021-06" db="EMBL/GenBank/DDBJ databases">
        <title>Caerostris darwini draft genome.</title>
        <authorList>
            <person name="Kono N."/>
            <person name="Arakawa K."/>
        </authorList>
    </citation>
    <scope>NUCLEOTIDE SEQUENCE [LARGE SCALE GENOMIC DNA]</scope>
</reference>
<accession>A0AAV4PR60</accession>
<sequence>MAECGDNSNTAAFTPAAPCRLRPRPLSSQGRDKWREDDERSLSHSLLPGQGVASGSEVMSFPHPYARGLVRQWADRWDIGSRGLGFSLSTPFWRGEIRQFGDDSLGS</sequence>
<feature type="region of interest" description="Disordered" evidence="1">
    <location>
        <begin position="1"/>
        <end position="58"/>
    </location>
</feature>
<name>A0AAV4PR60_9ARAC</name>
<organism evidence="2 3">
    <name type="scientific">Caerostris darwini</name>
    <dbReference type="NCBI Taxonomy" id="1538125"/>
    <lineage>
        <taxon>Eukaryota</taxon>
        <taxon>Metazoa</taxon>
        <taxon>Ecdysozoa</taxon>
        <taxon>Arthropoda</taxon>
        <taxon>Chelicerata</taxon>
        <taxon>Arachnida</taxon>
        <taxon>Araneae</taxon>
        <taxon>Araneomorphae</taxon>
        <taxon>Entelegynae</taxon>
        <taxon>Araneoidea</taxon>
        <taxon>Araneidae</taxon>
        <taxon>Caerostris</taxon>
    </lineage>
</organism>
<protein>
    <submittedName>
        <fullName evidence="2">Uncharacterized protein</fullName>
    </submittedName>
</protein>
<dbReference type="Proteomes" id="UP001054837">
    <property type="component" value="Unassembled WGS sequence"/>
</dbReference>
<evidence type="ECO:0000256" key="1">
    <source>
        <dbReference type="SAM" id="MobiDB-lite"/>
    </source>
</evidence>
<evidence type="ECO:0000313" key="3">
    <source>
        <dbReference type="Proteomes" id="UP001054837"/>
    </source>
</evidence>
<feature type="compositionally biased region" description="Low complexity" evidence="1">
    <location>
        <begin position="15"/>
        <end position="26"/>
    </location>
</feature>
<feature type="compositionally biased region" description="Basic and acidic residues" evidence="1">
    <location>
        <begin position="30"/>
        <end position="42"/>
    </location>
</feature>
<comment type="caution">
    <text evidence="2">The sequence shown here is derived from an EMBL/GenBank/DDBJ whole genome shotgun (WGS) entry which is preliminary data.</text>
</comment>
<dbReference type="AlphaFoldDB" id="A0AAV4PR60"/>
<keyword evidence="3" id="KW-1185">Reference proteome</keyword>
<evidence type="ECO:0000313" key="2">
    <source>
        <dbReference type="EMBL" id="GIX99907.1"/>
    </source>
</evidence>
<feature type="compositionally biased region" description="Polar residues" evidence="1">
    <location>
        <begin position="1"/>
        <end position="12"/>
    </location>
</feature>